<comment type="caution">
    <text evidence="1">The sequence shown here is derived from an EMBL/GenBank/DDBJ whole genome shotgun (WGS) entry which is preliminary data.</text>
</comment>
<dbReference type="Gene3D" id="3.40.50.1000">
    <property type="entry name" value="HAD superfamily/HAD-like"/>
    <property type="match status" value="1"/>
</dbReference>
<dbReference type="GO" id="GO:0005829">
    <property type="term" value="C:cytosol"/>
    <property type="evidence" value="ECO:0007669"/>
    <property type="project" value="TreeGrafter"/>
</dbReference>
<dbReference type="Gene3D" id="1.10.150.240">
    <property type="entry name" value="Putative phosphatase, domain 2"/>
    <property type="match status" value="1"/>
</dbReference>
<evidence type="ECO:0000313" key="2">
    <source>
        <dbReference type="Proteomes" id="UP000176480"/>
    </source>
</evidence>
<dbReference type="SUPFAM" id="SSF56784">
    <property type="entry name" value="HAD-like"/>
    <property type="match status" value="1"/>
</dbReference>
<dbReference type="SFLD" id="SFLDS00003">
    <property type="entry name" value="Haloacid_Dehalogenase"/>
    <property type="match status" value="1"/>
</dbReference>
<proteinExistence type="predicted"/>
<dbReference type="GO" id="GO:0006281">
    <property type="term" value="P:DNA repair"/>
    <property type="evidence" value="ECO:0007669"/>
    <property type="project" value="TreeGrafter"/>
</dbReference>
<dbReference type="SFLD" id="SFLDG01129">
    <property type="entry name" value="C1.5:_HAD__Beta-PGM__Phosphata"/>
    <property type="match status" value="1"/>
</dbReference>
<dbReference type="InterPro" id="IPR050155">
    <property type="entry name" value="HAD-like_hydrolase_sf"/>
</dbReference>
<evidence type="ECO:0008006" key="3">
    <source>
        <dbReference type="Google" id="ProtNLM"/>
    </source>
</evidence>
<accession>A0A1F7JA03</accession>
<dbReference type="STRING" id="1802067.A2966_01700"/>
<protein>
    <recommendedName>
        <fullName evidence="3">Carotenoid oxygenase</fullName>
    </recommendedName>
</protein>
<dbReference type="PANTHER" id="PTHR43434">
    <property type="entry name" value="PHOSPHOGLYCOLATE PHOSPHATASE"/>
    <property type="match status" value="1"/>
</dbReference>
<dbReference type="InterPro" id="IPR023198">
    <property type="entry name" value="PGP-like_dom2"/>
</dbReference>
<dbReference type="Pfam" id="PF13419">
    <property type="entry name" value="HAD_2"/>
    <property type="match status" value="1"/>
</dbReference>
<dbReference type="EMBL" id="MGAR01000010">
    <property type="protein sequence ID" value="OGK52416.1"/>
    <property type="molecule type" value="Genomic_DNA"/>
</dbReference>
<dbReference type="InterPro" id="IPR006439">
    <property type="entry name" value="HAD-SF_hydro_IA"/>
</dbReference>
<dbReference type="Proteomes" id="UP000176480">
    <property type="component" value="Unassembled WGS sequence"/>
</dbReference>
<evidence type="ECO:0000313" key="1">
    <source>
        <dbReference type="EMBL" id="OGK52416.1"/>
    </source>
</evidence>
<dbReference type="InterPro" id="IPR023214">
    <property type="entry name" value="HAD_sf"/>
</dbReference>
<dbReference type="AlphaFoldDB" id="A0A1F7JA03"/>
<dbReference type="GO" id="GO:0008967">
    <property type="term" value="F:phosphoglycolate phosphatase activity"/>
    <property type="evidence" value="ECO:0007669"/>
    <property type="project" value="TreeGrafter"/>
</dbReference>
<dbReference type="InterPro" id="IPR036412">
    <property type="entry name" value="HAD-like_sf"/>
</dbReference>
<gene>
    <name evidence="1" type="ORF">A2966_01700</name>
</gene>
<sequence>MIFDFDGTIANSLPYTLKIFREFAQDRKRIDLNKLDFSSIRDKSINQLISQYKVPLYQIPALIIKGQRLLKTYMQEIKPFPRMKNLLSALWRKKFTMGIISSNSRDNIEIFLKNHSLGDFFRFVHSEKNLFGKDRSLKRVIKKYGLNKHNLIYIGDEIRDVEACQKVGIPIIAVSWGFNSRKALQAAKANYLIDKPERLYNFIINLSFTT</sequence>
<dbReference type="NCBIfam" id="TIGR01549">
    <property type="entry name" value="HAD-SF-IA-v1"/>
    <property type="match status" value="1"/>
</dbReference>
<organism evidence="1 2">
    <name type="scientific">Candidatus Roizmanbacteria bacterium RIFCSPLOWO2_01_FULL_41_22</name>
    <dbReference type="NCBI Taxonomy" id="1802067"/>
    <lineage>
        <taxon>Bacteria</taxon>
        <taxon>Candidatus Roizmaniibacteriota</taxon>
    </lineage>
</organism>
<reference evidence="1 2" key="1">
    <citation type="journal article" date="2016" name="Nat. Commun.">
        <title>Thousands of microbial genomes shed light on interconnected biogeochemical processes in an aquifer system.</title>
        <authorList>
            <person name="Anantharaman K."/>
            <person name="Brown C.T."/>
            <person name="Hug L.A."/>
            <person name="Sharon I."/>
            <person name="Castelle C.J."/>
            <person name="Probst A.J."/>
            <person name="Thomas B.C."/>
            <person name="Singh A."/>
            <person name="Wilkins M.J."/>
            <person name="Karaoz U."/>
            <person name="Brodie E.L."/>
            <person name="Williams K.H."/>
            <person name="Hubbard S.S."/>
            <person name="Banfield J.F."/>
        </authorList>
    </citation>
    <scope>NUCLEOTIDE SEQUENCE [LARGE SCALE GENOMIC DNA]</scope>
</reference>
<dbReference type="PANTHER" id="PTHR43434:SF13">
    <property type="entry name" value="PHOSPHOGLYCOLATE PHOSPHATASE"/>
    <property type="match status" value="1"/>
</dbReference>
<dbReference type="InterPro" id="IPR041492">
    <property type="entry name" value="HAD_2"/>
</dbReference>
<name>A0A1F7JA03_9BACT</name>